<comment type="caution">
    <text evidence="3">The sequence shown here is derived from an EMBL/GenBank/DDBJ whole genome shotgun (WGS) entry which is preliminary data.</text>
</comment>
<evidence type="ECO:0000313" key="3">
    <source>
        <dbReference type="EMBL" id="PLW16286.1"/>
    </source>
</evidence>
<evidence type="ECO:0008006" key="5">
    <source>
        <dbReference type="Google" id="ProtNLM"/>
    </source>
</evidence>
<gene>
    <name evidence="3" type="ORF">PCANC_12989</name>
</gene>
<evidence type="ECO:0000256" key="1">
    <source>
        <dbReference type="SAM" id="MobiDB-lite"/>
    </source>
</evidence>
<keyword evidence="4" id="KW-1185">Reference proteome</keyword>
<dbReference type="AlphaFoldDB" id="A0A2N5SSR5"/>
<feature type="chain" id="PRO_5014833999" description="Secreted protein" evidence="2">
    <location>
        <begin position="24"/>
        <end position="76"/>
    </location>
</feature>
<organism evidence="3 4">
    <name type="scientific">Puccinia coronata f. sp. avenae</name>
    <dbReference type="NCBI Taxonomy" id="200324"/>
    <lineage>
        <taxon>Eukaryota</taxon>
        <taxon>Fungi</taxon>
        <taxon>Dikarya</taxon>
        <taxon>Basidiomycota</taxon>
        <taxon>Pucciniomycotina</taxon>
        <taxon>Pucciniomycetes</taxon>
        <taxon>Pucciniales</taxon>
        <taxon>Pucciniaceae</taxon>
        <taxon>Puccinia</taxon>
    </lineage>
</organism>
<sequence length="76" mass="7582">MYCKNNVLSFVLLSLTLAGHALTAPASASADGTPAKELGGGGPCSAPSTIGKRNHEEANIAPSGRGDLGCSVNGNW</sequence>
<protein>
    <recommendedName>
        <fullName evidence="5">Secreted protein</fullName>
    </recommendedName>
</protein>
<feature type="signal peptide" evidence="2">
    <location>
        <begin position="1"/>
        <end position="23"/>
    </location>
</feature>
<evidence type="ECO:0000256" key="2">
    <source>
        <dbReference type="SAM" id="SignalP"/>
    </source>
</evidence>
<accession>A0A2N5SSR5</accession>
<evidence type="ECO:0000313" key="4">
    <source>
        <dbReference type="Proteomes" id="UP000235388"/>
    </source>
</evidence>
<name>A0A2N5SSR5_9BASI</name>
<proteinExistence type="predicted"/>
<reference evidence="3 4" key="1">
    <citation type="submission" date="2017-11" db="EMBL/GenBank/DDBJ databases">
        <title>De novo assembly and phasing of dikaryotic genomes from two isolates of Puccinia coronata f. sp. avenae, the causal agent of oat crown rust.</title>
        <authorList>
            <person name="Miller M.E."/>
            <person name="Zhang Y."/>
            <person name="Omidvar V."/>
            <person name="Sperschneider J."/>
            <person name="Schwessinger B."/>
            <person name="Raley C."/>
            <person name="Palmer J.M."/>
            <person name="Garnica D."/>
            <person name="Upadhyaya N."/>
            <person name="Rathjen J."/>
            <person name="Taylor J.M."/>
            <person name="Park R.F."/>
            <person name="Dodds P.N."/>
            <person name="Hirsch C.D."/>
            <person name="Kianian S.F."/>
            <person name="Figueroa M."/>
        </authorList>
    </citation>
    <scope>NUCLEOTIDE SEQUENCE [LARGE SCALE GENOMIC DNA]</scope>
    <source>
        <strain evidence="3">12NC29</strain>
    </source>
</reference>
<dbReference type="Proteomes" id="UP000235388">
    <property type="component" value="Unassembled WGS sequence"/>
</dbReference>
<feature type="region of interest" description="Disordered" evidence="1">
    <location>
        <begin position="26"/>
        <end position="76"/>
    </location>
</feature>
<dbReference type="EMBL" id="PGCJ01000874">
    <property type="protein sequence ID" value="PLW16286.1"/>
    <property type="molecule type" value="Genomic_DNA"/>
</dbReference>
<keyword evidence="2" id="KW-0732">Signal</keyword>